<feature type="signal peptide" evidence="2">
    <location>
        <begin position="1"/>
        <end position="21"/>
    </location>
</feature>
<proteinExistence type="predicted"/>
<dbReference type="InterPro" id="IPR014262">
    <property type="entry name" value="HAF_rpt"/>
</dbReference>
<feature type="region of interest" description="Disordered" evidence="1">
    <location>
        <begin position="481"/>
        <end position="513"/>
    </location>
</feature>
<protein>
    <recommendedName>
        <fullName evidence="5">HAF repeat-containing protein</fullName>
    </recommendedName>
</protein>
<dbReference type="NCBIfam" id="TIGR02913">
    <property type="entry name" value="HAF_rpt"/>
    <property type="match status" value="7"/>
</dbReference>
<sequence length="513" mass="52608">MSKTLTFASLLVALLAPTSAAAVYSVIDLGSLGSPGCQAHGINSSGQVTGEATTAAGQSHAFIYSGGSLMDLGIAGTNASGRAINASGQIAGYYYNRSYQAFLWDQGKVRDLGDLGGSYAAGYGLSSVGHVCGSSFTKTNREHAFFWGGRHMIDLGTLGGGHSSARGINAADQVVGYAYLANGGFHAFVWSGGTMKDLGTLGGDYSSAYAINDAGQIVGQASAAGNAAVHAALWSGGSVRDLGDLGSGISAAFAINSQGTEIVGNAEVPSTSGFVVYHAFVWSGGAMQDLNDLIPQGTGWVLEEADGINDTGQIIGWGTRAGEVHGFLLQPGATANAMVAGVDGARVPRYSGRVGPLELKHLGANPARTGAELEYSLPRAGFVTLRVMDVSGRTVRTLVTGDIPAGTRVVPWNLSDDTGKRVDPIGPAAASASSGRSPSAIARCQHAHSCDFFPSVRIPEIVVIAANDVRRPFLLPSISRTQNPVRLTPPSGTNPSTTCTSSPKAGSESWLDP</sequence>
<name>A0A538TN73_UNCEI</name>
<feature type="chain" id="PRO_5022000177" description="HAF repeat-containing protein" evidence="2">
    <location>
        <begin position="22"/>
        <end position="513"/>
    </location>
</feature>
<gene>
    <name evidence="3" type="ORF">E6K78_08395</name>
</gene>
<accession>A0A538TN73</accession>
<dbReference type="Gene3D" id="2.60.40.4070">
    <property type="match status" value="1"/>
</dbReference>
<organism evidence="3 4">
    <name type="scientific">Eiseniibacteriota bacterium</name>
    <dbReference type="NCBI Taxonomy" id="2212470"/>
    <lineage>
        <taxon>Bacteria</taxon>
        <taxon>Candidatus Eiseniibacteriota</taxon>
    </lineage>
</organism>
<comment type="caution">
    <text evidence="3">The sequence shown here is derived from an EMBL/GenBank/DDBJ whole genome shotgun (WGS) entry which is preliminary data.</text>
</comment>
<evidence type="ECO:0000256" key="2">
    <source>
        <dbReference type="SAM" id="SignalP"/>
    </source>
</evidence>
<feature type="compositionally biased region" description="Polar residues" evidence="1">
    <location>
        <begin position="481"/>
        <end position="504"/>
    </location>
</feature>
<keyword evidence="2" id="KW-0732">Signal</keyword>
<evidence type="ECO:0000313" key="3">
    <source>
        <dbReference type="EMBL" id="TMQ65089.1"/>
    </source>
</evidence>
<reference evidence="3 4" key="1">
    <citation type="journal article" date="2019" name="Nat. Microbiol.">
        <title>Mediterranean grassland soil C-N compound turnover is dependent on rainfall and depth, and is mediated by genomically divergent microorganisms.</title>
        <authorList>
            <person name="Diamond S."/>
            <person name="Andeer P.F."/>
            <person name="Li Z."/>
            <person name="Crits-Christoph A."/>
            <person name="Burstein D."/>
            <person name="Anantharaman K."/>
            <person name="Lane K.R."/>
            <person name="Thomas B.C."/>
            <person name="Pan C."/>
            <person name="Northen T.R."/>
            <person name="Banfield J.F."/>
        </authorList>
    </citation>
    <scope>NUCLEOTIDE SEQUENCE [LARGE SCALE GENOMIC DNA]</scope>
    <source>
        <strain evidence="3">WS_8</strain>
    </source>
</reference>
<dbReference type="AlphaFoldDB" id="A0A538TN73"/>
<dbReference type="Proteomes" id="UP000316609">
    <property type="component" value="Unassembled WGS sequence"/>
</dbReference>
<dbReference type="EMBL" id="VBOY01000076">
    <property type="protein sequence ID" value="TMQ65089.1"/>
    <property type="molecule type" value="Genomic_DNA"/>
</dbReference>
<evidence type="ECO:0000313" key="4">
    <source>
        <dbReference type="Proteomes" id="UP000316609"/>
    </source>
</evidence>
<evidence type="ECO:0008006" key="5">
    <source>
        <dbReference type="Google" id="ProtNLM"/>
    </source>
</evidence>
<evidence type="ECO:0000256" key="1">
    <source>
        <dbReference type="SAM" id="MobiDB-lite"/>
    </source>
</evidence>